<gene>
    <name evidence="2" type="ORF">TNO010_520002</name>
</gene>
<accession>A0A2I2MBW9</accession>
<feature type="compositionally biased region" description="Acidic residues" evidence="1">
    <location>
        <begin position="214"/>
        <end position="225"/>
    </location>
</feature>
<sequence length="509" mass="58102">MWMQLNTRLMIALCFIAGVNAFSQKKIKQLDKVEVDILYNYYEQDGNNGAVTGGLGTEKLDNNAPQISVSIPVNKTATFGATLGLDHYTSASTANIDKYGAVTSASTRSETPENNDNNLASEDTRKYLSLNFSRLMPDNNSAVSVLYGYSKEFDVTSNYGKITWQKDSKDGNKFLSITAGVFIDKWLLIYPGEIRDGRNTGAGGGKNGHHHDDDDHDDDDDDDDDDDHDYDYYYDYFNTDKDHDKDDDKDDDDHDHDHDHHDRLVTKNYSARDDDDDDDDDDYYGNQKAAAFKGYDKDTRFTYNVGATYGGNINSRLNASVTAEVIIQKGILNTPFHRVYFNDGITQEQFKHVKSEKLPKSRVKKALGFRANYFVSNFLVTRLFYRWYTDDFGIKASSFEIETPIKLGDGFTLYPFYRFHTQTKSDYFEAYGAHNLDAEYYTSDYDLAKFTTNKYGVGMKFSPVNGVLGFKINKKREFQFKSLEFRLSRFKRSTGLEATSITLKNTFTF</sequence>
<dbReference type="EMBL" id="OENE01000048">
    <property type="protein sequence ID" value="SOU89617.1"/>
    <property type="molecule type" value="Genomic_DNA"/>
</dbReference>
<feature type="region of interest" description="Disordered" evidence="1">
    <location>
        <begin position="199"/>
        <end position="225"/>
    </location>
</feature>
<organism evidence="2 3">
    <name type="scientific">Tenacibaculum finnmarkense genomovar ulcerans</name>
    <dbReference type="NCBI Taxonomy" id="2781388"/>
    <lineage>
        <taxon>Bacteria</taxon>
        <taxon>Pseudomonadati</taxon>
        <taxon>Bacteroidota</taxon>
        <taxon>Flavobacteriia</taxon>
        <taxon>Flavobacteriales</taxon>
        <taxon>Flavobacteriaceae</taxon>
        <taxon>Tenacibaculum</taxon>
        <taxon>Tenacibaculum finnmarkense</taxon>
    </lineage>
</organism>
<evidence type="ECO:0008006" key="4">
    <source>
        <dbReference type="Google" id="ProtNLM"/>
    </source>
</evidence>
<proteinExistence type="predicted"/>
<dbReference type="AlphaFoldDB" id="A0A2I2MBW9"/>
<dbReference type="RefSeq" id="WP_172505799.1">
    <property type="nucleotide sequence ID" value="NZ_OENE01000048.1"/>
</dbReference>
<evidence type="ECO:0000313" key="3">
    <source>
        <dbReference type="Proteomes" id="UP000490060"/>
    </source>
</evidence>
<dbReference type="Proteomes" id="UP000490060">
    <property type="component" value="Unassembled WGS sequence"/>
</dbReference>
<dbReference type="Pfam" id="PF12094">
    <property type="entry name" value="DUF3570"/>
    <property type="match status" value="2"/>
</dbReference>
<reference evidence="2 3" key="1">
    <citation type="submission" date="2017-11" db="EMBL/GenBank/DDBJ databases">
        <authorList>
            <person name="Duchaud E."/>
        </authorList>
    </citation>
    <scope>NUCLEOTIDE SEQUENCE [LARGE SCALE GENOMIC DNA]</scope>
    <source>
        <strain evidence="2 3">TNO010</strain>
    </source>
</reference>
<protein>
    <recommendedName>
        <fullName evidence="4">DUF3570 domain-containing protein</fullName>
    </recommendedName>
</protein>
<evidence type="ECO:0000256" key="1">
    <source>
        <dbReference type="SAM" id="MobiDB-lite"/>
    </source>
</evidence>
<dbReference type="InterPro" id="IPR021953">
    <property type="entry name" value="DUF3570"/>
</dbReference>
<name>A0A2I2MBW9_9FLAO</name>
<evidence type="ECO:0000313" key="2">
    <source>
        <dbReference type="EMBL" id="SOU89617.1"/>
    </source>
</evidence>